<feature type="signal peptide" evidence="8">
    <location>
        <begin position="1"/>
        <end position="16"/>
    </location>
</feature>
<dbReference type="Ensembl" id="ENSACAT00000030875.2">
    <property type="protein sequence ID" value="ENSACAP00000023455.1"/>
    <property type="gene ID" value="ENSACAG00000028916.2"/>
</dbReference>
<dbReference type="AlphaFoldDB" id="R4GDJ2"/>
<proteinExistence type="predicted"/>
<dbReference type="PROSITE" id="PS00615">
    <property type="entry name" value="C_TYPE_LECTIN_1"/>
    <property type="match status" value="1"/>
</dbReference>
<dbReference type="InterPro" id="IPR018378">
    <property type="entry name" value="C-type_lectin_CS"/>
</dbReference>
<reference evidence="10" key="2">
    <citation type="submission" date="2025-08" db="UniProtKB">
        <authorList>
            <consortium name="Ensembl"/>
        </authorList>
    </citation>
    <scope>IDENTIFICATION</scope>
</reference>
<dbReference type="PANTHER" id="PTHR22799:SF1">
    <property type="entry name" value="C-TYPE LECTIN DOMAIN FAMILY 11 MEMBER A"/>
    <property type="match status" value="1"/>
</dbReference>
<accession>R4GDJ2</accession>
<dbReference type="Bgee" id="ENSACAG00000028916">
    <property type="expression patterns" value="Expressed in lung and 5 other cell types or tissues"/>
</dbReference>
<protein>
    <recommendedName>
        <fullName evidence="9">C-type lectin domain-containing protein</fullName>
    </recommendedName>
</protein>
<reference evidence="10" key="3">
    <citation type="submission" date="2025-09" db="UniProtKB">
        <authorList>
            <consortium name="Ensembl"/>
        </authorList>
    </citation>
    <scope>IDENTIFICATION</scope>
</reference>
<sequence>MVVHLILSSLVLVAAAQKPTSSPAHRILPGWFPNACTLVICGPPEGGLKGEKQDLPRIQELWGPPGTPPNPGSKGDNNLPELESLKTEMKNLQVQLDTLKSIITKTQKVLLVPNGVMVGEKIFKTDGSRGDFDAAQANCEHMGGTLAVPRNAAENSALHQIVAWHNGRAVLGINDRATEGKFEDLNGQVIEYSNWAPGEPNNVGNEDCAEMHPDGKWHDRGCALEWLVICEF</sequence>
<feature type="region of interest" description="Disordered" evidence="7">
    <location>
        <begin position="58"/>
        <end position="80"/>
    </location>
</feature>
<dbReference type="Gene3D" id="3.10.100.10">
    <property type="entry name" value="Mannose-Binding Protein A, subunit A"/>
    <property type="match status" value="1"/>
</dbReference>
<dbReference type="InterPro" id="IPR001304">
    <property type="entry name" value="C-type_lectin-like"/>
</dbReference>
<evidence type="ECO:0000256" key="2">
    <source>
        <dbReference type="ARBA" id="ARBA00022525"/>
    </source>
</evidence>
<dbReference type="HOGENOM" id="CLU_049894_3_0_1"/>
<evidence type="ECO:0000256" key="4">
    <source>
        <dbReference type="ARBA" id="ARBA00022734"/>
    </source>
</evidence>
<dbReference type="PROSITE" id="PS50041">
    <property type="entry name" value="C_TYPE_LECTIN_2"/>
    <property type="match status" value="1"/>
</dbReference>
<keyword evidence="6" id="KW-0379">Hydroxylation</keyword>
<dbReference type="Pfam" id="PF09006">
    <property type="entry name" value="Surfac_D-trimer"/>
    <property type="match status" value="1"/>
</dbReference>
<evidence type="ECO:0000313" key="10">
    <source>
        <dbReference type="Ensembl" id="ENSACAP00000023455.1"/>
    </source>
</evidence>
<dbReference type="Gene3D" id="1.20.5.360">
    <property type="entry name" value="SFTPD helical domain"/>
    <property type="match status" value="1"/>
</dbReference>
<feature type="chain" id="PRO_5004372757" description="C-type lectin domain-containing protein" evidence="8">
    <location>
        <begin position="17"/>
        <end position="232"/>
    </location>
</feature>
<dbReference type="InterPro" id="IPR015097">
    <property type="entry name" value="Surfac_D-trimer"/>
</dbReference>
<evidence type="ECO:0000256" key="1">
    <source>
        <dbReference type="ARBA" id="ARBA00004613"/>
    </source>
</evidence>
<keyword evidence="5" id="KW-1015">Disulfide bond</keyword>
<dbReference type="GO" id="GO:0030246">
    <property type="term" value="F:carbohydrate binding"/>
    <property type="evidence" value="ECO:0007669"/>
    <property type="project" value="UniProtKB-KW"/>
</dbReference>
<dbReference type="InParanoid" id="R4GDJ2"/>
<dbReference type="InterPro" id="IPR016187">
    <property type="entry name" value="CTDL_fold"/>
</dbReference>
<keyword evidence="4" id="KW-0430">Lectin</keyword>
<dbReference type="FunCoup" id="R4GDJ2">
    <property type="interactions" value="49"/>
</dbReference>
<comment type="subcellular location">
    <subcellularLocation>
        <location evidence="1">Secreted</location>
    </subcellularLocation>
</comment>
<name>R4GDJ2_ANOCA</name>
<organism evidence="10 11">
    <name type="scientific">Anolis carolinensis</name>
    <name type="common">Green anole</name>
    <name type="synonym">American chameleon</name>
    <dbReference type="NCBI Taxonomy" id="28377"/>
    <lineage>
        <taxon>Eukaryota</taxon>
        <taxon>Metazoa</taxon>
        <taxon>Chordata</taxon>
        <taxon>Craniata</taxon>
        <taxon>Vertebrata</taxon>
        <taxon>Euteleostomi</taxon>
        <taxon>Lepidosauria</taxon>
        <taxon>Squamata</taxon>
        <taxon>Bifurcata</taxon>
        <taxon>Unidentata</taxon>
        <taxon>Episquamata</taxon>
        <taxon>Toxicofera</taxon>
        <taxon>Iguania</taxon>
        <taxon>Dactyloidae</taxon>
        <taxon>Anolis</taxon>
    </lineage>
</organism>
<dbReference type="SMART" id="SM00034">
    <property type="entry name" value="CLECT"/>
    <property type="match status" value="1"/>
</dbReference>
<evidence type="ECO:0000256" key="3">
    <source>
        <dbReference type="ARBA" id="ARBA00022729"/>
    </source>
</evidence>
<evidence type="ECO:0000256" key="7">
    <source>
        <dbReference type="SAM" id="MobiDB-lite"/>
    </source>
</evidence>
<dbReference type="FunFam" id="3.10.100.10:FF:000199">
    <property type="entry name" value="Mannose binding lectin 2"/>
    <property type="match status" value="1"/>
</dbReference>
<dbReference type="eggNOG" id="KOG4297">
    <property type="taxonomic scope" value="Eukaryota"/>
</dbReference>
<evidence type="ECO:0000256" key="5">
    <source>
        <dbReference type="ARBA" id="ARBA00023157"/>
    </source>
</evidence>
<dbReference type="OrthoDB" id="10255512at2759"/>
<dbReference type="GO" id="GO:0043129">
    <property type="term" value="P:surfactant homeostasis"/>
    <property type="evidence" value="ECO:0000318"/>
    <property type="project" value="GO_Central"/>
</dbReference>
<evidence type="ECO:0000259" key="9">
    <source>
        <dbReference type="PROSITE" id="PS50041"/>
    </source>
</evidence>
<dbReference type="GO" id="GO:0050766">
    <property type="term" value="P:positive regulation of phagocytosis"/>
    <property type="evidence" value="ECO:0000318"/>
    <property type="project" value="GO_Central"/>
</dbReference>
<keyword evidence="2" id="KW-0964">Secreted</keyword>
<dbReference type="SUPFAM" id="SSF56436">
    <property type="entry name" value="C-type lectin-like"/>
    <property type="match status" value="1"/>
</dbReference>
<dbReference type="GeneTree" id="ENSGT00940000155748"/>
<dbReference type="InterPro" id="IPR016186">
    <property type="entry name" value="C-type_lectin-like/link_sf"/>
</dbReference>
<dbReference type="Proteomes" id="UP000001646">
    <property type="component" value="Unplaced"/>
</dbReference>
<evidence type="ECO:0000256" key="6">
    <source>
        <dbReference type="ARBA" id="ARBA00023278"/>
    </source>
</evidence>
<keyword evidence="11" id="KW-1185">Reference proteome</keyword>
<dbReference type="InterPro" id="IPR051663">
    <property type="entry name" value="CLec_Tetranectin-domain"/>
</dbReference>
<dbReference type="GO" id="GO:0005771">
    <property type="term" value="C:multivesicular body"/>
    <property type="evidence" value="ECO:0000318"/>
    <property type="project" value="GO_Central"/>
</dbReference>
<dbReference type="Pfam" id="PF00059">
    <property type="entry name" value="Lectin_C"/>
    <property type="match status" value="1"/>
</dbReference>
<keyword evidence="3 8" id="KW-0732">Signal</keyword>
<evidence type="ECO:0000313" key="11">
    <source>
        <dbReference type="Proteomes" id="UP000001646"/>
    </source>
</evidence>
<feature type="domain" description="C-type lectin" evidence="9">
    <location>
        <begin position="132"/>
        <end position="231"/>
    </location>
</feature>
<dbReference type="PANTHER" id="PTHR22799">
    <property type="entry name" value="TETRANECTIN-RELATED"/>
    <property type="match status" value="1"/>
</dbReference>
<dbReference type="GO" id="GO:0005615">
    <property type="term" value="C:extracellular space"/>
    <property type="evidence" value="ECO:0000318"/>
    <property type="project" value="GO_Central"/>
</dbReference>
<reference evidence="10" key="1">
    <citation type="submission" date="2009-12" db="EMBL/GenBank/DDBJ databases">
        <title>The Genome Sequence of Anolis carolinensis (Green Anole Lizard).</title>
        <authorList>
            <consortium name="The Genome Sequencing Platform"/>
            <person name="Di Palma F."/>
            <person name="Alfoldi J."/>
            <person name="Heiman D."/>
            <person name="Young S."/>
            <person name="Grabherr M."/>
            <person name="Johnson J."/>
            <person name="Lander E.S."/>
            <person name="Lindblad-Toh K."/>
        </authorList>
    </citation>
    <scope>NUCLEOTIDE SEQUENCE [LARGE SCALE GENOMIC DNA]</scope>
    <source>
        <strain evidence="10">JBL SC #1</strain>
    </source>
</reference>
<evidence type="ECO:0000256" key="8">
    <source>
        <dbReference type="SAM" id="SignalP"/>
    </source>
</evidence>